<evidence type="ECO:0000313" key="3">
    <source>
        <dbReference type="Proteomes" id="UP000218231"/>
    </source>
</evidence>
<dbReference type="Proteomes" id="UP000218231">
    <property type="component" value="Unassembled WGS sequence"/>
</dbReference>
<name>A0A2A2LAH1_9BILA</name>
<accession>A0A2A2LAH1</accession>
<protein>
    <submittedName>
        <fullName evidence="2">Uncharacterized protein</fullName>
    </submittedName>
</protein>
<proteinExistence type="predicted"/>
<dbReference type="AlphaFoldDB" id="A0A2A2LAH1"/>
<feature type="transmembrane region" description="Helical" evidence="1">
    <location>
        <begin position="15"/>
        <end position="38"/>
    </location>
</feature>
<evidence type="ECO:0000256" key="1">
    <source>
        <dbReference type="SAM" id="Phobius"/>
    </source>
</evidence>
<organism evidence="2 3">
    <name type="scientific">Diploscapter pachys</name>
    <dbReference type="NCBI Taxonomy" id="2018661"/>
    <lineage>
        <taxon>Eukaryota</taxon>
        <taxon>Metazoa</taxon>
        <taxon>Ecdysozoa</taxon>
        <taxon>Nematoda</taxon>
        <taxon>Chromadorea</taxon>
        <taxon>Rhabditida</taxon>
        <taxon>Rhabditina</taxon>
        <taxon>Rhabditomorpha</taxon>
        <taxon>Rhabditoidea</taxon>
        <taxon>Rhabditidae</taxon>
        <taxon>Diploscapter</taxon>
    </lineage>
</organism>
<reference evidence="2 3" key="1">
    <citation type="journal article" date="2017" name="Curr. Biol.">
        <title>Genome architecture and evolution of a unichromosomal asexual nematode.</title>
        <authorList>
            <person name="Fradin H."/>
            <person name="Zegar C."/>
            <person name="Gutwein M."/>
            <person name="Lucas J."/>
            <person name="Kovtun M."/>
            <person name="Corcoran D."/>
            <person name="Baugh L.R."/>
            <person name="Kiontke K."/>
            <person name="Gunsalus K."/>
            <person name="Fitch D.H."/>
            <person name="Piano F."/>
        </authorList>
    </citation>
    <scope>NUCLEOTIDE SEQUENCE [LARGE SCALE GENOMIC DNA]</scope>
    <source>
        <strain evidence="2">PF1309</strain>
    </source>
</reference>
<evidence type="ECO:0000313" key="2">
    <source>
        <dbReference type="EMBL" id="PAV83246.1"/>
    </source>
</evidence>
<keyword evidence="1" id="KW-0812">Transmembrane</keyword>
<keyword evidence="1" id="KW-0472">Membrane</keyword>
<comment type="caution">
    <text evidence="2">The sequence shown here is derived from an EMBL/GenBank/DDBJ whole genome shotgun (WGS) entry which is preliminary data.</text>
</comment>
<keyword evidence="1" id="KW-1133">Transmembrane helix</keyword>
<sequence>MSFPRKFVNIFGDLFSFWLNICFGCLQLFLLTTLWILLIGAAYTYNFKLGPSPYHEGANRVNVINDVLNFERRDRYWGRNAIAA</sequence>
<dbReference type="EMBL" id="LIAE01006976">
    <property type="protein sequence ID" value="PAV83246.1"/>
    <property type="molecule type" value="Genomic_DNA"/>
</dbReference>
<keyword evidence="3" id="KW-1185">Reference proteome</keyword>
<gene>
    <name evidence="2" type="ORF">WR25_15586</name>
</gene>